<dbReference type="InterPro" id="IPR023779">
    <property type="entry name" value="Chromodomain_CS"/>
</dbReference>
<accession>A0A7M7Q4M9</accession>
<name>A0A7M7Q4M9_NASVI</name>
<proteinExistence type="inferred from homology"/>
<dbReference type="Gene3D" id="2.170.270.10">
    <property type="entry name" value="SET domain"/>
    <property type="match status" value="1"/>
</dbReference>
<dbReference type="GeneID" id="100116736"/>
<feature type="binding site" evidence="14">
    <location>
        <position position="452"/>
    </location>
    <ligand>
        <name>Zn(2+)</name>
        <dbReference type="ChEBI" id="CHEBI:29105"/>
        <label>2</label>
    </ligand>
</feature>
<dbReference type="PANTHER" id="PTHR46223:SF4">
    <property type="entry name" value="HISTONE-LYSINE N-METHYLTRANSFERASE-RELATED"/>
    <property type="match status" value="1"/>
</dbReference>
<protein>
    <recommendedName>
        <fullName evidence="12">Histone-lysine N-methyltransferase</fullName>
        <ecNumber evidence="12">2.1.1.355</ecNumber>
    </recommendedName>
</protein>
<dbReference type="SMART" id="SM00298">
    <property type="entry name" value="CHROMO"/>
    <property type="match status" value="1"/>
</dbReference>
<dbReference type="InterPro" id="IPR007728">
    <property type="entry name" value="Pre-SET_dom"/>
</dbReference>
<feature type="binding site" evidence="14">
    <location>
        <position position="418"/>
    </location>
    <ligand>
        <name>Zn(2+)</name>
        <dbReference type="ChEBI" id="CHEBI:29105"/>
        <label>1</label>
    </ligand>
</feature>
<dbReference type="Pfam" id="PF00856">
    <property type="entry name" value="SET"/>
    <property type="match status" value="1"/>
</dbReference>
<dbReference type="SMART" id="SM00468">
    <property type="entry name" value="PreSET"/>
    <property type="match status" value="1"/>
</dbReference>
<evidence type="ECO:0000256" key="13">
    <source>
        <dbReference type="PIRSR" id="PIRSR009343-1"/>
    </source>
</evidence>
<feature type="domain" description="Pre-SET" evidence="17">
    <location>
        <begin position="411"/>
        <end position="470"/>
    </location>
</feature>
<dbReference type="GO" id="GO:0000775">
    <property type="term" value="C:chromosome, centromeric region"/>
    <property type="evidence" value="ECO:0007669"/>
    <property type="project" value="UniProtKB-SubCell"/>
</dbReference>
<dbReference type="PROSITE" id="PS50013">
    <property type="entry name" value="CHROMO_2"/>
    <property type="match status" value="1"/>
</dbReference>
<evidence type="ECO:0000256" key="11">
    <source>
        <dbReference type="ARBA" id="ARBA00023328"/>
    </source>
</evidence>
<feature type="binding site" evidence="14">
    <location>
        <position position="415"/>
    </location>
    <ligand>
        <name>Zn(2+)</name>
        <dbReference type="ChEBI" id="CHEBI:29105"/>
        <label>1</label>
    </ligand>
</feature>
<dbReference type="PROSITE" id="PS50868">
    <property type="entry name" value="POST_SET"/>
    <property type="match status" value="1"/>
</dbReference>
<feature type="binding site" evidence="14">
    <location>
        <position position="462"/>
    </location>
    <ligand>
        <name>Zn(2+)</name>
        <dbReference type="ChEBI" id="CHEBI:29105"/>
        <label>3</label>
    </ligand>
</feature>
<evidence type="ECO:0000256" key="14">
    <source>
        <dbReference type="PIRSR" id="PIRSR009343-2"/>
    </source>
</evidence>
<dbReference type="InterPro" id="IPR003616">
    <property type="entry name" value="Post-SET_dom"/>
</dbReference>
<feature type="binding site" evidence="13">
    <location>
        <begin position="557"/>
        <end position="558"/>
    </location>
    <ligand>
        <name>S-adenosyl-L-methionine</name>
        <dbReference type="ChEBI" id="CHEBI:59789"/>
    </ligand>
</feature>
<dbReference type="PROSITE" id="PS50280">
    <property type="entry name" value="SET"/>
    <property type="match status" value="1"/>
</dbReference>
<dbReference type="InterPro" id="IPR050973">
    <property type="entry name" value="H3K9_Histone-Lys_N-MTase"/>
</dbReference>
<keyword evidence="10 12" id="KW-0539">Nucleus</keyword>
<keyword evidence="5 12" id="KW-0808">Transferase</keyword>
<evidence type="ECO:0000256" key="1">
    <source>
        <dbReference type="ARBA" id="ARBA00004123"/>
    </source>
</evidence>
<dbReference type="InterPro" id="IPR046341">
    <property type="entry name" value="SET_dom_sf"/>
</dbReference>
<feature type="binding site" evidence="14">
    <location>
        <position position="560"/>
    </location>
    <ligand>
        <name>Zn(2+)</name>
        <dbReference type="ChEBI" id="CHEBI:29105"/>
        <label>4</label>
    </ligand>
</feature>
<keyword evidence="7 12" id="KW-0479">Metal-binding</keyword>
<keyword evidence="6 12" id="KW-0949">S-adenosyl-L-methionine</keyword>
<dbReference type="FunCoup" id="A0A7M7Q4M9">
    <property type="interactions" value="1452"/>
</dbReference>
<dbReference type="EnsemblMetazoa" id="XM_031923922">
    <property type="protein sequence ID" value="XP_031779782"/>
    <property type="gene ID" value="LOC100116736"/>
</dbReference>
<dbReference type="Gene3D" id="2.40.50.40">
    <property type="match status" value="1"/>
</dbReference>
<dbReference type="SMR" id="A0A7M7Q4M9"/>
<dbReference type="KEGG" id="nvi:100116736"/>
<dbReference type="Pfam" id="PF05033">
    <property type="entry name" value="Pre-SET"/>
    <property type="match status" value="1"/>
</dbReference>
<dbReference type="AlphaFoldDB" id="A0A7M7Q4M9"/>
<evidence type="ECO:0000256" key="9">
    <source>
        <dbReference type="ARBA" id="ARBA00022853"/>
    </source>
</evidence>
<keyword evidence="8 12" id="KW-0862">Zinc</keyword>
<feature type="domain" description="Post-SET" evidence="18">
    <location>
        <begin position="627"/>
        <end position="643"/>
    </location>
</feature>
<feature type="binding site" evidence="14">
    <location>
        <position position="413"/>
    </location>
    <ligand>
        <name>Zn(2+)</name>
        <dbReference type="ChEBI" id="CHEBI:29105"/>
        <label>2</label>
    </ligand>
</feature>
<evidence type="ECO:0000256" key="8">
    <source>
        <dbReference type="ARBA" id="ARBA00022833"/>
    </source>
</evidence>
<dbReference type="InParanoid" id="A0A7M7Q4M9"/>
<dbReference type="GO" id="GO:0140949">
    <property type="term" value="F:histone H3K9 trimethyltransferase activity"/>
    <property type="evidence" value="ECO:0007669"/>
    <property type="project" value="UniProtKB-EC"/>
</dbReference>
<evidence type="ECO:0000259" key="15">
    <source>
        <dbReference type="PROSITE" id="PS50013"/>
    </source>
</evidence>
<feature type="binding site" evidence="14">
    <location>
        <position position="424"/>
    </location>
    <ligand>
        <name>Zn(2+)</name>
        <dbReference type="ChEBI" id="CHEBI:29105"/>
        <label>1</label>
    </ligand>
</feature>
<dbReference type="CDD" id="cd10542">
    <property type="entry name" value="SET_SUV39H"/>
    <property type="match status" value="1"/>
</dbReference>
<feature type="domain" description="SET" evidence="16">
    <location>
        <begin position="473"/>
        <end position="600"/>
    </location>
</feature>
<dbReference type="SUPFAM" id="SSF82199">
    <property type="entry name" value="SET domain"/>
    <property type="match status" value="1"/>
</dbReference>
<dbReference type="GO" id="GO:0008270">
    <property type="term" value="F:zinc ion binding"/>
    <property type="evidence" value="ECO:0007669"/>
    <property type="project" value="UniProtKB-UniRule"/>
</dbReference>
<feature type="binding site" evidence="14">
    <location>
        <position position="631"/>
    </location>
    <ligand>
        <name>Zn(2+)</name>
        <dbReference type="ChEBI" id="CHEBI:29105"/>
        <label>4</label>
    </ligand>
</feature>
<dbReference type="EC" id="2.1.1.355" evidence="12"/>
<dbReference type="InterPro" id="IPR011381">
    <property type="entry name" value="H3-K9_MeTrfase_SUV39H1/2-like"/>
</dbReference>
<feature type="binding site" evidence="13">
    <location>
        <position position="599"/>
    </location>
    <ligand>
        <name>S-adenosyl-L-methionine</name>
        <dbReference type="ChEBI" id="CHEBI:59789"/>
    </ligand>
</feature>
<comment type="similarity">
    <text evidence="12">Belongs to the class V-like SAM-binding methyltransferase superfamily. Histone-lysine methyltransferase family. Suvar3-9 subfamily.</text>
</comment>
<evidence type="ECO:0000256" key="5">
    <source>
        <dbReference type="ARBA" id="ARBA00022679"/>
    </source>
</evidence>
<evidence type="ECO:0000256" key="2">
    <source>
        <dbReference type="ARBA" id="ARBA00004584"/>
    </source>
</evidence>
<dbReference type="PROSITE" id="PS00598">
    <property type="entry name" value="CHROMO_1"/>
    <property type="match status" value="1"/>
</dbReference>
<feature type="binding site" evidence="13">
    <location>
        <position position="632"/>
    </location>
    <ligand>
        <name>S-adenosyl-L-methionine</name>
        <dbReference type="ChEBI" id="CHEBI:59789"/>
    </ligand>
</feature>
<dbReference type="PANTHER" id="PTHR46223">
    <property type="entry name" value="HISTONE-LYSINE N-METHYLTRANSFERASE SUV39H"/>
    <property type="match status" value="1"/>
</dbReference>
<dbReference type="RefSeq" id="XP_031779782.1">
    <property type="nucleotide sequence ID" value="XM_031923922.1"/>
</dbReference>
<feature type="binding site" evidence="14">
    <location>
        <position position="458"/>
    </location>
    <ligand>
        <name>Zn(2+)</name>
        <dbReference type="ChEBI" id="CHEBI:29105"/>
        <label>3</label>
    </ligand>
</feature>
<comment type="catalytic activity">
    <reaction evidence="12">
        <text>L-lysyl(9)-[histone H3] + 3 S-adenosyl-L-methionine = N(6),N(6),N(6)-trimethyl-L-lysyl(9)-[histone H3] + 3 S-adenosyl-L-homocysteine + 3 H(+)</text>
        <dbReference type="Rhea" id="RHEA:60276"/>
        <dbReference type="Rhea" id="RHEA-COMP:15538"/>
        <dbReference type="Rhea" id="RHEA-COMP:15546"/>
        <dbReference type="ChEBI" id="CHEBI:15378"/>
        <dbReference type="ChEBI" id="CHEBI:29969"/>
        <dbReference type="ChEBI" id="CHEBI:57856"/>
        <dbReference type="ChEBI" id="CHEBI:59789"/>
        <dbReference type="ChEBI" id="CHEBI:61961"/>
        <dbReference type="EC" id="2.1.1.355"/>
    </reaction>
</comment>
<evidence type="ECO:0000256" key="4">
    <source>
        <dbReference type="ARBA" id="ARBA00022603"/>
    </source>
</evidence>
<keyword evidence="9 12" id="KW-0156">Chromatin regulator</keyword>
<feature type="binding site" evidence="14">
    <location>
        <position position="456"/>
    </location>
    <ligand>
        <name>Zn(2+)</name>
        <dbReference type="ChEBI" id="CHEBI:29105"/>
        <label>2</label>
    </ligand>
</feature>
<sequence>MGGEETIDFTDKMSNLLKQDLLQLDSDSRNMPSEKVSTHRSSIEGKVGADSYTIETFKNLSEVRTVRLKNESQRDITVKLEECAAECSRGEEADLPGNPTILSFISDKRPISPGSCHPSAKQPKIEEVEHLVSTKNIHANMILSDDLFDDDNIKDSKRSANTLAENDIFLSHTIFKRPQKENTYANSINIFKKVELKELRVQLEDIRHAKIMTKSDGHPNLYEVEEIVGKKIENYIIYYLIKWKNWSADYNTWEPVKNLTNCAELLKEFEDGRLKLLERFQKYSNFYPDTSVIERHMLDLFRQGKKIDSSLINTDHLYEKIKMFFSINNKKTKTLAENIKENILHMLVYNSRTEQLASLKDWENEMNSITKGNPSIKVENLVDLERAPQEFLYIDDYLPGSGVIIPEEPPIGCECSICDSKTKCCYAMCDGSLPYTSARRIRVPPGTPIYECNKRCICPDNCQNRVVQRGSQMKLCVFRTSNGRGWGVKTLRVIKKGTFVIQYVGEVITNEEAEKRGKEYDAAGRTYLFDLDYNETEGQCPYTVDAAIYGNISHFINHSCDPNLAVYAVWIDCLDPNLPKLALFATKDIKQNEEITFDYMRQTVKDDLLRQRLELPEEMCNNKSLEHRTRCKCGASICRQYLF</sequence>
<dbReference type="CTD" id="41483"/>
<evidence type="ECO:0000256" key="3">
    <source>
        <dbReference type="ARBA" id="ARBA00022454"/>
    </source>
</evidence>
<keyword evidence="4 12" id="KW-0489">Methyltransferase</keyword>
<feature type="domain" description="Chromo" evidence="15">
    <location>
        <begin position="222"/>
        <end position="281"/>
    </location>
</feature>
<evidence type="ECO:0000313" key="19">
    <source>
        <dbReference type="EnsemblMetazoa" id="XP_031779782"/>
    </source>
</evidence>
<feature type="binding site" evidence="14">
    <location>
        <position position="452"/>
    </location>
    <ligand>
        <name>Zn(2+)</name>
        <dbReference type="ChEBI" id="CHEBI:29105"/>
        <label>3</label>
    </ligand>
</feature>
<evidence type="ECO:0000256" key="12">
    <source>
        <dbReference type="PIRNR" id="PIRNR009343"/>
    </source>
</evidence>
<keyword evidence="3" id="KW-0158">Chromosome</keyword>
<evidence type="ECO:0000256" key="6">
    <source>
        <dbReference type="ARBA" id="ARBA00022691"/>
    </source>
</evidence>
<comment type="subcellular location">
    <subcellularLocation>
        <location evidence="2">Chromosome</location>
        <location evidence="2">Centromere</location>
    </subcellularLocation>
    <subcellularLocation>
        <location evidence="1 12">Nucleus</location>
    </subcellularLocation>
</comment>
<feature type="binding site" evidence="13">
    <location>
        <begin position="484"/>
        <end position="486"/>
    </location>
    <ligand>
        <name>S-adenosyl-L-methionine</name>
        <dbReference type="ChEBI" id="CHEBI:59789"/>
    </ligand>
</feature>
<dbReference type="GO" id="GO:0005634">
    <property type="term" value="C:nucleus"/>
    <property type="evidence" value="ECO:0007669"/>
    <property type="project" value="UniProtKB-SubCell"/>
</dbReference>
<feature type="binding site" evidence="14">
    <location>
        <position position="638"/>
    </location>
    <ligand>
        <name>Zn(2+)</name>
        <dbReference type="ChEBI" id="CHEBI:29105"/>
        <label>4</label>
    </ligand>
</feature>
<dbReference type="InterPro" id="IPR000953">
    <property type="entry name" value="Chromo/chromo_shadow_dom"/>
</dbReference>
<dbReference type="PIRSF" id="PIRSF009343">
    <property type="entry name" value="SUV39_SET"/>
    <property type="match status" value="1"/>
</dbReference>
<evidence type="ECO:0000256" key="10">
    <source>
        <dbReference type="ARBA" id="ARBA00023242"/>
    </source>
</evidence>
<dbReference type="OrthoDB" id="1045173at2759"/>
<dbReference type="CDD" id="cd00024">
    <property type="entry name" value="CD_CSD"/>
    <property type="match status" value="1"/>
</dbReference>
<dbReference type="InterPro" id="IPR001214">
    <property type="entry name" value="SET_dom"/>
</dbReference>
<keyword evidence="11" id="KW-0137">Centromere</keyword>
<evidence type="ECO:0000259" key="17">
    <source>
        <dbReference type="PROSITE" id="PS50867"/>
    </source>
</evidence>
<feature type="binding site" evidence="14">
    <location>
        <position position="425"/>
    </location>
    <ligand>
        <name>Zn(2+)</name>
        <dbReference type="ChEBI" id="CHEBI:29105"/>
        <label>2</label>
    </ligand>
</feature>
<evidence type="ECO:0000256" key="7">
    <source>
        <dbReference type="ARBA" id="ARBA00022723"/>
    </source>
</evidence>
<dbReference type="Proteomes" id="UP000002358">
    <property type="component" value="Unassembled WGS sequence"/>
</dbReference>
<evidence type="ECO:0000259" key="18">
    <source>
        <dbReference type="PROSITE" id="PS50868"/>
    </source>
</evidence>
<reference evidence="19" key="1">
    <citation type="submission" date="2021-01" db="UniProtKB">
        <authorList>
            <consortium name="EnsemblMetazoa"/>
        </authorList>
    </citation>
    <scope>IDENTIFICATION</scope>
</reference>
<dbReference type="Pfam" id="PF00385">
    <property type="entry name" value="Chromo"/>
    <property type="match status" value="1"/>
</dbReference>
<feature type="binding site" evidence="14">
    <location>
        <position position="413"/>
    </location>
    <ligand>
        <name>Zn(2+)</name>
        <dbReference type="ChEBI" id="CHEBI:29105"/>
        <label>1</label>
    </ligand>
</feature>
<feature type="binding site" evidence="14">
    <location>
        <position position="633"/>
    </location>
    <ligand>
        <name>Zn(2+)</name>
        <dbReference type="ChEBI" id="CHEBI:29105"/>
        <label>4</label>
    </ligand>
</feature>
<dbReference type="SMART" id="SM00317">
    <property type="entry name" value="SET"/>
    <property type="match status" value="1"/>
</dbReference>
<evidence type="ECO:0000313" key="20">
    <source>
        <dbReference type="Proteomes" id="UP000002358"/>
    </source>
</evidence>
<dbReference type="SUPFAM" id="SSF54160">
    <property type="entry name" value="Chromo domain-like"/>
    <property type="match status" value="1"/>
</dbReference>
<evidence type="ECO:0000259" key="16">
    <source>
        <dbReference type="PROSITE" id="PS50280"/>
    </source>
</evidence>
<dbReference type="GO" id="GO:0032259">
    <property type="term" value="P:methylation"/>
    <property type="evidence" value="ECO:0007669"/>
    <property type="project" value="UniProtKB-KW"/>
</dbReference>
<dbReference type="PROSITE" id="PS50867">
    <property type="entry name" value="PRE_SET"/>
    <property type="match status" value="1"/>
</dbReference>
<feature type="binding site" evidence="14">
    <location>
        <position position="418"/>
    </location>
    <ligand>
        <name>Zn(2+)</name>
        <dbReference type="ChEBI" id="CHEBI:29105"/>
        <label>3</label>
    </ligand>
</feature>
<organism evidence="19 20">
    <name type="scientific">Nasonia vitripennis</name>
    <name type="common">Parasitic wasp</name>
    <dbReference type="NCBI Taxonomy" id="7425"/>
    <lineage>
        <taxon>Eukaryota</taxon>
        <taxon>Metazoa</taxon>
        <taxon>Ecdysozoa</taxon>
        <taxon>Arthropoda</taxon>
        <taxon>Hexapoda</taxon>
        <taxon>Insecta</taxon>
        <taxon>Pterygota</taxon>
        <taxon>Neoptera</taxon>
        <taxon>Endopterygota</taxon>
        <taxon>Hymenoptera</taxon>
        <taxon>Apocrita</taxon>
        <taxon>Proctotrupomorpha</taxon>
        <taxon>Chalcidoidea</taxon>
        <taxon>Pteromalidae</taxon>
        <taxon>Pteromalinae</taxon>
        <taxon>Nasonia</taxon>
    </lineage>
</organism>
<dbReference type="InterPro" id="IPR023780">
    <property type="entry name" value="Chromo_domain"/>
</dbReference>
<dbReference type="InterPro" id="IPR016197">
    <property type="entry name" value="Chromo-like_dom_sf"/>
</dbReference>
<keyword evidence="20" id="KW-1185">Reference proteome</keyword>